<dbReference type="SUPFAM" id="SSF48452">
    <property type="entry name" value="TPR-like"/>
    <property type="match status" value="3"/>
</dbReference>
<dbReference type="Proteomes" id="UP000214646">
    <property type="component" value="Unassembled WGS sequence"/>
</dbReference>
<protein>
    <recommendedName>
        <fullName evidence="4">CHAT domain-containing protein</fullName>
    </recommendedName>
</protein>
<dbReference type="Pfam" id="PF12770">
    <property type="entry name" value="CHAT"/>
    <property type="match status" value="1"/>
</dbReference>
<evidence type="ECO:0000313" key="6">
    <source>
        <dbReference type="Proteomes" id="UP000214646"/>
    </source>
</evidence>
<keyword evidence="6" id="KW-1185">Reference proteome</keyword>
<dbReference type="PANTHER" id="PTHR45641:SF19">
    <property type="entry name" value="NEPHROCYSTIN-3"/>
    <property type="match status" value="1"/>
</dbReference>
<gene>
    <name evidence="5" type="ORF">FRUB_01884</name>
</gene>
<dbReference type="PRINTS" id="PR00381">
    <property type="entry name" value="KINESINLIGHT"/>
</dbReference>
<organism evidence="5 6">
    <name type="scientific">Fimbriiglobus ruber</name>
    <dbReference type="NCBI Taxonomy" id="1908690"/>
    <lineage>
        <taxon>Bacteria</taxon>
        <taxon>Pseudomonadati</taxon>
        <taxon>Planctomycetota</taxon>
        <taxon>Planctomycetia</taxon>
        <taxon>Gemmatales</taxon>
        <taxon>Gemmataceae</taxon>
        <taxon>Fimbriiglobus</taxon>
    </lineage>
</organism>
<keyword evidence="3" id="KW-0732">Signal</keyword>
<keyword evidence="2" id="KW-0802">TPR repeat</keyword>
<dbReference type="EMBL" id="NIDE01000002">
    <property type="protein sequence ID" value="OWK45553.1"/>
    <property type="molecule type" value="Genomic_DNA"/>
</dbReference>
<feature type="signal peptide" evidence="3">
    <location>
        <begin position="1"/>
        <end position="25"/>
    </location>
</feature>
<dbReference type="Pfam" id="PF13374">
    <property type="entry name" value="TPR_10"/>
    <property type="match status" value="1"/>
</dbReference>
<keyword evidence="1" id="KW-0677">Repeat</keyword>
<dbReference type="InterPro" id="IPR024983">
    <property type="entry name" value="CHAT_dom"/>
</dbReference>
<dbReference type="AlphaFoldDB" id="A0A225DX33"/>
<dbReference type="Pfam" id="PF13424">
    <property type="entry name" value="TPR_12"/>
    <property type="match status" value="6"/>
</dbReference>
<evidence type="ECO:0000313" key="5">
    <source>
        <dbReference type="EMBL" id="OWK45553.1"/>
    </source>
</evidence>
<name>A0A225DX33_9BACT</name>
<proteinExistence type="predicted"/>
<evidence type="ECO:0000256" key="2">
    <source>
        <dbReference type="ARBA" id="ARBA00022803"/>
    </source>
</evidence>
<feature type="domain" description="CHAT" evidence="4">
    <location>
        <begin position="907"/>
        <end position="1271"/>
    </location>
</feature>
<dbReference type="Gene3D" id="1.25.40.10">
    <property type="entry name" value="Tetratricopeptide repeat domain"/>
    <property type="match status" value="6"/>
</dbReference>
<reference evidence="6" key="1">
    <citation type="submission" date="2017-06" db="EMBL/GenBank/DDBJ databases">
        <title>Genome analysis of Fimbriiglobus ruber SP5, the first member of the order Planctomycetales with confirmed chitinolytic capability.</title>
        <authorList>
            <person name="Ravin N.V."/>
            <person name="Rakitin A.L."/>
            <person name="Ivanova A.A."/>
            <person name="Beletsky A.V."/>
            <person name="Kulichevskaya I.S."/>
            <person name="Mardanov A.V."/>
            <person name="Dedysh S.N."/>
        </authorList>
    </citation>
    <scope>NUCLEOTIDE SEQUENCE [LARGE SCALE GENOMIC DNA]</scope>
    <source>
        <strain evidence="6">SP5</strain>
    </source>
</reference>
<evidence type="ECO:0000259" key="4">
    <source>
        <dbReference type="Pfam" id="PF12770"/>
    </source>
</evidence>
<dbReference type="InterPro" id="IPR011990">
    <property type="entry name" value="TPR-like_helical_dom_sf"/>
</dbReference>
<accession>A0A225DX33</accession>
<evidence type="ECO:0000256" key="3">
    <source>
        <dbReference type="SAM" id="SignalP"/>
    </source>
</evidence>
<dbReference type="InterPro" id="IPR019734">
    <property type="entry name" value="TPR_rpt"/>
</dbReference>
<dbReference type="SMART" id="SM00028">
    <property type="entry name" value="TPR"/>
    <property type="match status" value="14"/>
</dbReference>
<evidence type="ECO:0000256" key="1">
    <source>
        <dbReference type="ARBA" id="ARBA00022737"/>
    </source>
</evidence>
<sequence>MPMNRLMSFVMCALLCTLVVVPATADDPPKKLTPEERKELQVKVLSARIAVLVEYQQGKLSEATRASENAVELERRLYNKAEFPDGHVNLAVSLNTLGFLCHTQGRTAEAEPLLKDALDMSRRLFKNKDHQSVTMSLNNLGWLYHTQGRLIDAEPLLKDALEMSRRLSKEKDTPNVAASLNNLGMLYRDQGRLMDAESLLNDALEMRKRLSLDKDHADVATSMNNLAALYRTQDRLADAEPLLKDALRMRRGLFKDKDHPDVATSLNNLGTLYQDQGRLADVEPLLKDALRMRRRLFKDKDHPDVATSLNNLGTLYQDQGRLADVEPLLKDALRMRRRLFKDKDHPDVATSLNNLGTLYRAQGRLADAEPLLKDALRMRRELSKDKNYPDMVTSLSNLGMLYRDQGRLTDAESLLDNALETTRRLFKNKDHRSLATRLSNLGMLYRDQGRLADAEPLLKEALETTRRLFKNKDHPDMVRELNNLAALCQDQGRLADAEPLLKEAIDMSRRLFKDMDHQTVTTSLNNLGSLYYVQGRTVEAEPLLKDALEMTRRLFKNRDHTDMASSLNNLGMLYRDQGRLTDAEPLLKDALGMRRRLFKDKDHPDVARELNNLGLLYNAQGQLTDAEPLLKDALAMTRRLFKDKDHPSLVINLNNLAGLHQLQGRLADAEPLLKDALKLNRHLTRNFAKQKPEGDTLTMLASRQHTRDAFLSNEMAHEANPASVYDEEWFEKGAVSRIYELRQQQTRATTNPEAAKLLADLITARRRRAELLLAPFWTDPATREQREADIQKQEKLIEELTRDLRPLLPVIARADELAEALPTALQKVLSADAVVVDFIRFVHVEWDKDIRGPKGQKETPRYLAFIVTKDRVAWVKLGTAVDVKRTVDTWRKAIATGKDIPATLPAQLRELVWEKVRKELPTGTKTVYICPDADLCKIPFGALPGDKPGTILLEDFAVATIPHAPFLLDKLLPQDPVKNSSTEALVVGAVNYNADVTTPAPKAGANSTPLLKPGSKLGWSALTNTEGEMNGVVKGAVSKQLPVKRLDGDKATSAAVLSELPKAKVAHFATHGFFADTSFRSVFQLDEDDYKRSSRGERIGKAINSPLVMTGLVFAGANNPRTLGRGIVTGEALIDLDLSGLELAVLSACETGLGDLGDVAGGEGVFGLQRAFHYAGAQNVVVSLWPVPDESTAALMNLFYRNLWEKELSPLESLRQAQLEIYRNPGKIPELAKRFRGNFEEVPLKSGGLEIKPQKDGKAHPVLWAAFVLSGLGR</sequence>
<feature type="chain" id="PRO_5012646415" description="CHAT domain-containing protein" evidence="3">
    <location>
        <begin position="26"/>
        <end position="1274"/>
    </location>
</feature>
<comment type="caution">
    <text evidence="5">The sequence shown here is derived from an EMBL/GenBank/DDBJ whole genome shotgun (WGS) entry which is preliminary data.</text>
</comment>
<dbReference type="PANTHER" id="PTHR45641">
    <property type="entry name" value="TETRATRICOPEPTIDE REPEAT PROTEIN (AFU_ORTHOLOGUE AFUA_6G03870)"/>
    <property type="match status" value="1"/>
</dbReference>